<accession>A0AAU8DNW8</accession>
<evidence type="ECO:0000256" key="3">
    <source>
        <dbReference type="ARBA" id="ARBA00013368"/>
    </source>
</evidence>
<dbReference type="GO" id="GO:0016887">
    <property type="term" value="F:ATP hydrolysis activity"/>
    <property type="evidence" value="ECO:0007669"/>
    <property type="project" value="InterPro"/>
</dbReference>
<comment type="similarity">
    <text evidence="1">Belongs to the SMC family. SbcC subfamily.</text>
</comment>
<evidence type="ECO:0000256" key="1">
    <source>
        <dbReference type="ARBA" id="ARBA00006930"/>
    </source>
</evidence>
<reference evidence="5" key="1">
    <citation type="submission" date="2024-05" db="EMBL/GenBank/DDBJ databases">
        <authorList>
            <person name="Cai S.Y."/>
            <person name="Jin L.M."/>
            <person name="Li H.R."/>
        </authorList>
    </citation>
    <scope>NUCLEOTIDE SEQUENCE</scope>
    <source>
        <strain evidence="5">A5-74</strain>
    </source>
</reference>
<dbReference type="AlphaFoldDB" id="A0AAU8DNW8"/>
<comment type="subunit">
    <text evidence="2">Heterodimer of SbcC and SbcD.</text>
</comment>
<dbReference type="RefSeq" id="WP_353649594.1">
    <property type="nucleotide sequence ID" value="NZ_CP159218.1"/>
</dbReference>
<sequence length="814" mass="87378">MADDQLKNLVIDRALNDGSLSEEAQLVVLAAMESDADLESALSADATPPEVRERILTPVTPQVEATGTFLRSITVQGFRGIGSKVKIDLPAKPGLVVIAGRNGSGKSSLAEALEIALTGVNSRWEGMTEAERKLWAGKWRNLHADVQPEVRICVTEEGQGITTLGVDWPTETDAPVGTGKRWAQRHGAKQEPFDALGWERALELYRPLLSYDELGSILEGSPKDFYDQLFRLLGLEQLTEGINRLDAAVRRLKEPASSLPTLKKAAKAALEAVGEPDALALAKEVNRHQPPIELVRPYVVGGVSQSIPQAWSRAAELVVPDEPDVAAAANELRAAAADAFHQSDAEQVLAADRLTLLEQALAFHDEHGDAACPVCGTGSVDAAWATEASTQVAASRAASSALSNARSRLQAARSRVKALIAAVPSVPDDDQLDSAAATSARAGLGDVPPDGDLSLADHLERAMAAVRTAFHDLAVHAQELIASHQNAWEPAIAVLAQWLAAAELFVNTEAPRKIATDAQKWLADNADQLRNERLAPMADQSAQIWSVLRQESNVGLGAIRLTGKGNYRKVELMAAVDGTAAEAFSVMSQGELHALALAVFLPRAAAQASPFRFVVLDDPIQAMDPSKIDGFLEVMNRIGQTHQVIVLTHDDRLPAAIRRRNVDARMFEVTRGSQSAVTVTEASRPALRCLQEGWAVVKDQQVPVEIKNRTIPTLCREAFEDTAWEVFAGRALSAGWTLSAVEAAWEDAQTARNRLALALHLDVAAELKPWLHGHRAQTMHVINSGLHDGVSPGAAENALESTKKTLADLRAALG</sequence>
<dbReference type="InterPro" id="IPR027417">
    <property type="entry name" value="P-loop_NTPase"/>
</dbReference>
<proteinExistence type="inferred from homology"/>
<dbReference type="EMBL" id="CP159218">
    <property type="protein sequence ID" value="XCG63979.1"/>
    <property type="molecule type" value="Genomic_DNA"/>
</dbReference>
<evidence type="ECO:0000259" key="4">
    <source>
        <dbReference type="Pfam" id="PF13476"/>
    </source>
</evidence>
<dbReference type="InterPro" id="IPR038729">
    <property type="entry name" value="Rad50/SbcC_AAA"/>
</dbReference>
<dbReference type="SUPFAM" id="SSF52540">
    <property type="entry name" value="P-loop containing nucleoside triphosphate hydrolases"/>
    <property type="match status" value="1"/>
</dbReference>
<name>A0AAU8DNW8_9ACTN</name>
<evidence type="ECO:0000313" key="5">
    <source>
        <dbReference type="EMBL" id="XCG63979.1"/>
    </source>
</evidence>
<evidence type="ECO:0000256" key="2">
    <source>
        <dbReference type="ARBA" id="ARBA00011322"/>
    </source>
</evidence>
<protein>
    <recommendedName>
        <fullName evidence="3">Nuclease SbcCD subunit C</fullName>
    </recommendedName>
</protein>
<dbReference type="Pfam" id="PF13476">
    <property type="entry name" value="AAA_23"/>
    <property type="match status" value="1"/>
</dbReference>
<gene>
    <name evidence="5" type="ORF">ABLG96_01105</name>
</gene>
<dbReference type="GO" id="GO:0006302">
    <property type="term" value="P:double-strand break repair"/>
    <property type="evidence" value="ECO:0007669"/>
    <property type="project" value="InterPro"/>
</dbReference>
<dbReference type="PANTHER" id="PTHR32114:SF2">
    <property type="entry name" value="ABC TRANSPORTER ABCH.3"/>
    <property type="match status" value="1"/>
</dbReference>
<organism evidence="5">
    <name type="scientific">Nakamurella sp. A5-74</name>
    <dbReference type="NCBI Taxonomy" id="3158264"/>
    <lineage>
        <taxon>Bacteria</taxon>
        <taxon>Bacillati</taxon>
        <taxon>Actinomycetota</taxon>
        <taxon>Actinomycetes</taxon>
        <taxon>Nakamurellales</taxon>
        <taxon>Nakamurellaceae</taxon>
        <taxon>Nakamurella</taxon>
    </lineage>
</organism>
<feature type="domain" description="Rad50/SbcC-type AAA" evidence="4">
    <location>
        <begin position="72"/>
        <end position="125"/>
    </location>
</feature>
<dbReference type="PANTHER" id="PTHR32114">
    <property type="entry name" value="ABC TRANSPORTER ABCH.3"/>
    <property type="match status" value="1"/>
</dbReference>
<dbReference type="Gene3D" id="3.40.50.300">
    <property type="entry name" value="P-loop containing nucleotide triphosphate hydrolases"/>
    <property type="match status" value="2"/>
</dbReference>